<evidence type="ECO:0000259" key="1">
    <source>
        <dbReference type="Pfam" id="PF20247"/>
    </source>
</evidence>
<accession>A0A3D2SHQ8</accession>
<gene>
    <name evidence="2" type="ORF">DHW31_06505</name>
</gene>
<sequence length="414" mass="46349">MINTLADLLKELSEKENLRLKELDITHPPTIGAMYEGLTANILQKSLFGGLNLVVAKSSFIKGSKTEFDVILAEGEGVPVPYTDKFTFNPEQVLVVIQVKKTFNAKELGDSYENLMRIPDLYLNVPVEDYMLRLATDSVHHTIQRSIEDVTGGKLTFEEEYVYHSLVTEAQLPVTVVLGYNGLKSESSLREKYYEYIAGKASGEGEVIRGYGPNNYPSLVICGDNSIVKMGGCPYNAPLSKSPMGWWDFMASTHHNPMYLFLDVIWSKLSYKYGLPSVIFGDDLESPKMTPFLSCRIVQKGERKGWELWYHEYGKKDLESVQGTLEWEPFFLDDIQFRVMNILCLDGELDFSEVPSVEKDALEAGYESLDALIQSLCDTGLVARKGAGKICLLSRGCQVMMIGDKNIMGENISG</sequence>
<name>A0A3D2SHQ8_9BACE</name>
<dbReference type="EMBL" id="DPVG01000234">
    <property type="protein sequence ID" value="HCK24426.1"/>
    <property type="molecule type" value="Genomic_DNA"/>
</dbReference>
<organism evidence="2 3">
    <name type="scientific">Bacteroides graminisolvens</name>
    <dbReference type="NCBI Taxonomy" id="477666"/>
    <lineage>
        <taxon>Bacteria</taxon>
        <taxon>Pseudomonadati</taxon>
        <taxon>Bacteroidota</taxon>
        <taxon>Bacteroidia</taxon>
        <taxon>Bacteroidales</taxon>
        <taxon>Bacteroidaceae</taxon>
        <taxon>Bacteroides</taxon>
    </lineage>
</organism>
<evidence type="ECO:0000313" key="3">
    <source>
        <dbReference type="Proteomes" id="UP000263098"/>
    </source>
</evidence>
<proteinExistence type="predicted"/>
<feature type="non-terminal residue" evidence="2">
    <location>
        <position position="414"/>
    </location>
</feature>
<dbReference type="Proteomes" id="UP000263098">
    <property type="component" value="Unassembled WGS sequence"/>
</dbReference>
<dbReference type="Pfam" id="PF20247">
    <property type="entry name" value="DUF6602"/>
    <property type="match status" value="1"/>
</dbReference>
<feature type="domain" description="DUF6602" evidence="1">
    <location>
        <begin position="22"/>
        <end position="119"/>
    </location>
</feature>
<protein>
    <recommendedName>
        <fullName evidence="1">DUF6602 domain-containing protein</fullName>
    </recommendedName>
</protein>
<evidence type="ECO:0000313" key="2">
    <source>
        <dbReference type="EMBL" id="HCK24426.1"/>
    </source>
</evidence>
<dbReference type="AlphaFoldDB" id="A0A3D2SHQ8"/>
<reference evidence="2 3" key="1">
    <citation type="journal article" date="2018" name="Nat. Biotechnol.">
        <title>A standardized bacterial taxonomy based on genome phylogeny substantially revises the tree of life.</title>
        <authorList>
            <person name="Parks D.H."/>
            <person name="Chuvochina M."/>
            <person name="Waite D.W."/>
            <person name="Rinke C."/>
            <person name="Skarshewski A."/>
            <person name="Chaumeil P.A."/>
            <person name="Hugenholtz P."/>
        </authorList>
    </citation>
    <scope>NUCLEOTIDE SEQUENCE [LARGE SCALE GENOMIC DNA]</scope>
    <source>
        <strain evidence="2">UBA9667</strain>
    </source>
</reference>
<dbReference type="InterPro" id="IPR046537">
    <property type="entry name" value="DUF6602"/>
</dbReference>
<comment type="caution">
    <text evidence="2">The sequence shown here is derived from an EMBL/GenBank/DDBJ whole genome shotgun (WGS) entry which is preliminary data.</text>
</comment>